<protein>
    <recommendedName>
        <fullName evidence="6">NAD-dependent 15-hydroxyprostaglandin dehydrogenase</fullName>
    </recommendedName>
</protein>
<evidence type="ECO:0000256" key="3">
    <source>
        <dbReference type="ARBA" id="ARBA00023002"/>
    </source>
</evidence>
<dbReference type="CDD" id="cd05233">
    <property type="entry name" value="SDR_c"/>
    <property type="match status" value="1"/>
</dbReference>
<sequence>MAFQVSGKTALITGAGSGICFEFAKLLVANKCNVVIADLVLLPEAELLVQDPGGNGTTATARAVFHETDVTDWKRLDRAFERALKEFGGLDIDWSSIWHPNSGPDAPTTNTYQSLEVNLTHPIRCTQLALDIFKRQGHGAVLLISSIAAQMALLPVPLYAASKAAISSFTRSLGPLEQHLNIRVCAVAPAIVETPIWTEERRGWVDESVDCWIAPRTVAGVMLDMVQGVEYVGGTVLEVGFETTRRVEGINDSGPDMMAKGYGVSKVMDGFVRTFGLIDKNFGK</sequence>
<dbReference type="InterPro" id="IPR002347">
    <property type="entry name" value="SDR_fam"/>
</dbReference>
<dbReference type="InterPro" id="IPR020904">
    <property type="entry name" value="Sc_DH/Rdtase_CS"/>
</dbReference>
<dbReference type="Pfam" id="PF00106">
    <property type="entry name" value="adh_short"/>
    <property type="match status" value="1"/>
</dbReference>
<keyword evidence="3" id="KW-0560">Oxidoreductase</keyword>
<dbReference type="EMBL" id="MZNU01000281">
    <property type="protein sequence ID" value="OWP01217.1"/>
    <property type="molecule type" value="Genomic_DNA"/>
</dbReference>
<dbReference type="Gene3D" id="3.40.50.720">
    <property type="entry name" value="NAD(P)-binding Rossmann-like Domain"/>
    <property type="match status" value="1"/>
</dbReference>
<name>A0A218YZI5_9HELO</name>
<dbReference type="InterPro" id="IPR036291">
    <property type="entry name" value="NAD(P)-bd_dom_sf"/>
</dbReference>
<proteinExistence type="inferred from homology"/>
<keyword evidence="2" id="KW-0521">NADP</keyword>
<dbReference type="PRINTS" id="PR00081">
    <property type="entry name" value="GDHRDH"/>
</dbReference>
<gene>
    <name evidence="4" type="ORF">B2J93_5497</name>
</gene>
<evidence type="ECO:0000256" key="1">
    <source>
        <dbReference type="ARBA" id="ARBA00006484"/>
    </source>
</evidence>
<evidence type="ECO:0000313" key="5">
    <source>
        <dbReference type="Proteomes" id="UP000242519"/>
    </source>
</evidence>
<dbReference type="InParanoid" id="A0A218YZI5"/>
<dbReference type="PANTHER" id="PTHR44229:SF4">
    <property type="entry name" value="15-HYDROXYPROSTAGLANDIN DEHYDROGENASE [NAD(+)]"/>
    <property type="match status" value="1"/>
</dbReference>
<dbReference type="GO" id="GO:0016616">
    <property type="term" value="F:oxidoreductase activity, acting on the CH-OH group of donors, NAD or NADP as acceptor"/>
    <property type="evidence" value="ECO:0007669"/>
    <property type="project" value="TreeGrafter"/>
</dbReference>
<dbReference type="PANTHER" id="PTHR44229">
    <property type="entry name" value="15-HYDROXYPROSTAGLANDIN DEHYDROGENASE [NAD(+)]"/>
    <property type="match status" value="1"/>
</dbReference>
<evidence type="ECO:0000256" key="2">
    <source>
        <dbReference type="ARBA" id="ARBA00022857"/>
    </source>
</evidence>
<dbReference type="Proteomes" id="UP000242519">
    <property type="component" value="Unassembled WGS sequence"/>
</dbReference>
<reference evidence="4 5" key="1">
    <citation type="submission" date="2017-04" db="EMBL/GenBank/DDBJ databases">
        <title>Draft genome sequence of Marssonina coronaria NL1: causal agent of apple blotch.</title>
        <authorList>
            <person name="Cheng Q."/>
        </authorList>
    </citation>
    <scope>NUCLEOTIDE SEQUENCE [LARGE SCALE GENOMIC DNA]</scope>
    <source>
        <strain evidence="4 5">NL1</strain>
    </source>
</reference>
<dbReference type="AlphaFoldDB" id="A0A218YZI5"/>
<comment type="similarity">
    <text evidence="1">Belongs to the short-chain dehydrogenases/reductases (SDR) family.</text>
</comment>
<dbReference type="STRING" id="503106.A0A218YZI5"/>
<evidence type="ECO:0008006" key="6">
    <source>
        <dbReference type="Google" id="ProtNLM"/>
    </source>
</evidence>
<accession>A0A218YZI5</accession>
<organism evidence="4 5">
    <name type="scientific">Diplocarpon coronariae</name>
    <dbReference type="NCBI Taxonomy" id="2795749"/>
    <lineage>
        <taxon>Eukaryota</taxon>
        <taxon>Fungi</taxon>
        <taxon>Dikarya</taxon>
        <taxon>Ascomycota</taxon>
        <taxon>Pezizomycotina</taxon>
        <taxon>Leotiomycetes</taxon>
        <taxon>Helotiales</taxon>
        <taxon>Drepanopezizaceae</taxon>
        <taxon>Diplocarpon</taxon>
    </lineage>
</organism>
<dbReference type="PROSITE" id="PS00061">
    <property type="entry name" value="ADH_SHORT"/>
    <property type="match status" value="1"/>
</dbReference>
<dbReference type="GO" id="GO:0005737">
    <property type="term" value="C:cytoplasm"/>
    <property type="evidence" value="ECO:0007669"/>
    <property type="project" value="TreeGrafter"/>
</dbReference>
<evidence type="ECO:0000313" key="4">
    <source>
        <dbReference type="EMBL" id="OWP01217.1"/>
    </source>
</evidence>
<dbReference type="SUPFAM" id="SSF51735">
    <property type="entry name" value="NAD(P)-binding Rossmann-fold domains"/>
    <property type="match status" value="1"/>
</dbReference>
<comment type="caution">
    <text evidence="4">The sequence shown here is derived from an EMBL/GenBank/DDBJ whole genome shotgun (WGS) entry which is preliminary data.</text>
</comment>
<keyword evidence="5" id="KW-1185">Reference proteome</keyword>
<dbReference type="OrthoDB" id="5296at2759"/>